<protein>
    <recommendedName>
        <fullName evidence="2">DinB-like domain-containing protein</fullName>
    </recommendedName>
</protein>
<dbReference type="Gene3D" id="1.20.120.450">
    <property type="entry name" value="dinb family like domain"/>
    <property type="match status" value="1"/>
</dbReference>
<evidence type="ECO:0000313" key="4">
    <source>
        <dbReference type="Proteomes" id="UP000556026"/>
    </source>
</evidence>
<evidence type="ECO:0000313" key="3">
    <source>
        <dbReference type="EMBL" id="GFO58313.1"/>
    </source>
</evidence>
<dbReference type="RefSeq" id="WP_183353156.1">
    <property type="nucleotide sequence ID" value="NZ_BLXX01000001.1"/>
</dbReference>
<organism evidence="3 4">
    <name type="scientific">Geomonas silvestris</name>
    <dbReference type="NCBI Taxonomy" id="2740184"/>
    <lineage>
        <taxon>Bacteria</taxon>
        <taxon>Pseudomonadati</taxon>
        <taxon>Thermodesulfobacteriota</taxon>
        <taxon>Desulfuromonadia</taxon>
        <taxon>Geobacterales</taxon>
        <taxon>Geobacteraceae</taxon>
        <taxon>Geomonas</taxon>
    </lineage>
</organism>
<reference evidence="4" key="1">
    <citation type="submission" date="2020-06" db="EMBL/GenBank/DDBJ databases">
        <title>Draft genomic sequence of Geomonas sp. Red330.</title>
        <authorList>
            <person name="Itoh H."/>
            <person name="Zhenxing X."/>
            <person name="Ushijima N."/>
            <person name="Masuda Y."/>
            <person name="Shiratori Y."/>
            <person name="Senoo K."/>
        </authorList>
    </citation>
    <scope>NUCLEOTIDE SEQUENCE [LARGE SCALE GENOMIC DNA]</scope>
    <source>
        <strain evidence="4">Red330</strain>
    </source>
</reference>
<dbReference type="AlphaFoldDB" id="A0A6V8MER8"/>
<evidence type="ECO:0000259" key="2">
    <source>
        <dbReference type="Pfam" id="PF12867"/>
    </source>
</evidence>
<name>A0A6V8MER8_9BACT</name>
<evidence type="ECO:0000256" key="1">
    <source>
        <dbReference type="SAM" id="MobiDB-lite"/>
    </source>
</evidence>
<gene>
    <name evidence="3" type="ORF">GMST_06380</name>
</gene>
<accession>A0A6V8MER8</accession>
<feature type="domain" description="DinB-like" evidence="2">
    <location>
        <begin position="13"/>
        <end position="172"/>
    </location>
</feature>
<dbReference type="EMBL" id="BLXX01000001">
    <property type="protein sequence ID" value="GFO58313.1"/>
    <property type="molecule type" value="Genomic_DNA"/>
</dbReference>
<dbReference type="Pfam" id="PF12867">
    <property type="entry name" value="DinB_2"/>
    <property type="match status" value="1"/>
</dbReference>
<sequence length="198" mass="22778">MPQVVPAQVAAALKEVFAEADRYFDESPDRLRSRPDCPAGWSVAEHLEHLRLVNHFLLLTIGKGCQKALKRAVRQPIPEFESDLTALAPIADPAAFEWLPPKHMLPGPVGDLWELRAALYSQLGHCLELLESIREGEGRLCTISMSVHRLGRLDMYQWLYFLAQHVRYHLNLLDRRRREDEAPRRGRETRAPSWGRRT</sequence>
<keyword evidence="4" id="KW-1185">Reference proteome</keyword>
<feature type="region of interest" description="Disordered" evidence="1">
    <location>
        <begin position="179"/>
        <end position="198"/>
    </location>
</feature>
<feature type="compositionally biased region" description="Basic and acidic residues" evidence="1">
    <location>
        <begin position="179"/>
        <end position="190"/>
    </location>
</feature>
<dbReference type="InterPro" id="IPR034660">
    <property type="entry name" value="DinB/YfiT-like"/>
</dbReference>
<dbReference type="InterPro" id="IPR024775">
    <property type="entry name" value="DinB-like"/>
</dbReference>
<comment type="caution">
    <text evidence="3">The sequence shown here is derived from an EMBL/GenBank/DDBJ whole genome shotgun (WGS) entry which is preliminary data.</text>
</comment>
<proteinExistence type="predicted"/>
<dbReference type="Proteomes" id="UP000556026">
    <property type="component" value="Unassembled WGS sequence"/>
</dbReference>
<dbReference type="SUPFAM" id="SSF109854">
    <property type="entry name" value="DinB/YfiT-like putative metalloenzymes"/>
    <property type="match status" value="1"/>
</dbReference>